<dbReference type="GO" id="GO:0005737">
    <property type="term" value="C:cytoplasm"/>
    <property type="evidence" value="ECO:0007669"/>
    <property type="project" value="TreeGrafter"/>
</dbReference>
<evidence type="ECO:0000313" key="3">
    <source>
        <dbReference type="EMBL" id="MBL7632476.1"/>
    </source>
</evidence>
<name>A0A937UVN7_9ACTN</name>
<organism evidence="3 4">
    <name type="scientific">Frankia nepalensis</name>
    <dbReference type="NCBI Taxonomy" id="1836974"/>
    <lineage>
        <taxon>Bacteria</taxon>
        <taxon>Bacillati</taxon>
        <taxon>Actinomycetota</taxon>
        <taxon>Actinomycetes</taxon>
        <taxon>Frankiales</taxon>
        <taxon>Frankiaceae</taxon>
        <taxon>Frankia</taxon>
    </lineage>
</organism>
<keyword evidence="4" id="KW-1185">Reference proteome</keyword>
<dbReference type="PANTHER" id="PTHR21240:SF28">
    <property type="entry name" value="ISO-OROTATE DECARBOXYLASE (EUROFUNG)"/>
    <property type="match status" value="1"/>
</dbReference>
<keyword evidence="1" id="KW-0456">Lyase</keyword>
<dbReference type="RefSeq" id="WP_203007458.1">
    <property type="nucleotide sequence ID" value="NZ_JADWYU010000069.1"/>
</dbReference>
<evidence type="ECO:0000259" key="2">
    <source>
        <dbReference type="Pfam" id="PF04909"/>
    </source>
</evidence>
<dbReference type="AlphaFoldDB" id="A0A937UVN7"/>
<dbReference type="InterPro" id="IPR032466">
    <property type="entry name" value="Metal_Hydrolase"/>
</dbReference>
<evidence type="ECO:0000313" key="4">
    <source>
        <dbReference type="Proteomes" id="UP000604475"/>
    </source>
</evidence>
<dbReference type="InterPro" id="IPR006680">
    <property type="entry name" value="Amidohydro-rel"/>
</dbReference>
<proteinExistence type="predicted"/>
<accession>A0A937UVN7</accession>
<dbReference type="Pfam" id="PF04909">
    <property type="entry name" value="Amidohydro_2"/>
    <property type="match status" value="1"/>
</dbReference>
<protein>
    <submittedName>
        <fullName evidence="3">Amidohydrolase family protein</fullName>
    </submittedName>
</protein>
<dbReference type="PANTHER" id="PTHR21240">
    <property type="entry name" value="2-AMINO-3-CARBOXYLMUCONATE-6-SEMIALDEHYDE DECARBOXYLASE"/>
    <property type="match status" value="1"/>
</dbReference>
<gene>
    <name evidence="3" type="ORF">I7412_36045</name>
</gene>
<dbReference type="Gene3D" id="3.20.20.140">
    <property type="entry name" value="Metal-dependent hydrolases"/>
    <property type="match status" value="1"/>
</dbReference>
<dbReference type="Proteomes" id="UP000604475">
    <property type="component" value="Unassembled WGS sequence"/>
</dbReference>
<comment type="caution">
    <text evidence="3">The sequence shown here is derived from an EMBL/GenBank/DDBJ whole genome shotgun (WGS) entry which is preliminary data.</text>
</comment>
<dbReference type="InterPro" id="IPR032465">
    <property type="entry name" value="ACMSD"/>
</dbReference>
<dbReference type="GO" id="GO:0016831">
    <property type="term" value="F:carboxy-lyase activity"/>
    <property type="evidence" value="ECO:0007669"/>
    <property type="project" value="InterPro"/>
</dbReference>
<dbReference type="GO" id="GO:0016787">
    <property type="term" value="F:hydrolase activity"/>
    <property type="evidence" value="ECO:0007669"/>
    <property type="project" value="InterPro"/>
</dbReference>
<dbReference type="GO" id="GO:0019748">
    <property type="term" value="P:secondary metabolic process"/>
    <property type="evidence" value="ECO:0007669"/>
    <property type="project" value="TreeGrafter"/>
</dbReference>
<evidence type="ECO:0000256" key="1">
    <source>
        <dbReference type="ARBA" id="ARBA00023239"/>
    </source>
</evidence>
<sequence>MSKDFVVSADGHILEPIDLFKTRMPVHLRDRSVWEEDIELEEPLVEGGAKVFRRLHTPGFEGWTVSRYRQTTGRTPDGDPETILEDLTTDGVDACVMHPNLSIFGLYSDDHELSIGHARVYNGYLIERFLPYRDRIAPTCPIPLTDIDDAVAEIERVTDAGFKALLLPGIPPTTYWDPELDRVWEAARAAGAQIFFHTQTGGVKMKNPSSSTMRVVKENARQVNQPVTAKSAAERLYTQSVLSTLVPQKVICDLIGAGVPERFPELHFSLIEFNAHWLSSLVGAMDKAWTTGIGQDTDWWIGSWDDNAPATVEGQQTMSRIFLLNEKWPYPLMPSEYVQRQFHVSFSDDPAAVAARHITGVSSIIWGSDYPHAEGTFRESQKLLTQQFAGVPDEERKAIVGGTLADVLGFKQPAAV</sequence>
<reference evidence="3" key="1">
    <citation type="submission" date="2020-12" db="EMBL/GenBank/DDBJ databases">
        <title>Genomic characterization of non-nitrogen-fixing Frankia strains.</title>
        <authorList>
            <person name="Carlos-Shanley C."/>
            <person name="Guerra T."/>
            <person name="Hahn D."/>
        </authorList>
    </citation>
    <scope>NUCLEOTIDE SEQUENCE</scope>
    <source>
        <strain evidence="3">CN6</strain>
    </source>
</reference>
<dbReference type="SUPFAM" id="SSF51556">
    <property type="entry name" value="Metallo-dependent hydrolases"/>
    <property type="match status" value="1"/>
</dbReference>
<dbReference type="EMBL" id="JAEACQ010000329">
    <property type="protein sequence ID" value="MBL7632476.1"/>
    <property type="molecule type" value="Genomic_DNA"/>
</dbReference>
<feature type="domain" description="Amidohydrolase-related" evidence="2">
    <location>
        <begin position="109"/>
        <end position="410"/>
    </location>
</feature>